<dbReference type="EMBL" id="JACBYF010000031">
    <property type="protein sequence ID" value="NYS48130.1"/>
    <property type="molecule type" value="Genomic_DNA"/>
</dbReference>
<dbReference type="RefSeq" id="WP_179941912.1">
    <property type="nucleotide sequence ID" value="NZ_JACBYF010000031.1"/>
</dbReference>
<feature type="domain" description="N-acetyltransferase" evidence="1">
    <location>
        <begin position="1"/>
        <end position="69"/>
    </location>
</feature>
<evidence type="ECO:0000313" key="2">
    <source>
        <dbReference type="EMBL" id="NYS48130.1"/>
    </source>
</evidence>
<keyword evidence="3" id="KW-1185">Reference proteome</keyword>
<dbReference type="Pfam" id="PF00583">
    <property type="entry name" value="Acetyltransf_1"/>
    <property type="match status" value="1"/>
</dbReference>
<evidence type="ECO:0000259" key="1">
    <source>
        <dbReference type="PROSITE" id="PS51186"/>
    </source>
</evidence>
<dbReference type="InterPro" id="IPR000182">
    <property type="entry name" value="GNAT_dom"/>
</dbReference>
<dbReference type="Proteomes" id="UP000531840">
    <property type="component" value="Unassembled WGS sequence"/>
</dbReference>
<accession>A0ABX2T4I1</accession>
<evidence type="ECO:0000313" key="3">
    <source>
        <dbReference type="Proteomes" id="UP000531840"/>
    </source>
</evidence>
<proteinExistence type="predicted"/>
<comment type="caution">
    <text evidence="2">The sequence shown here is derived from an EMBL/GenBank/DDBJ whole genome shotgun (WGS) entry which is preliminary data.</text>
</comment>
<reference evidence="2 3" key="1">
    <citation type="submission" date="2020-07" db="EMBL/GenBank/DDBJ databases">
        <title>MOT database genomes.</title>
        <authorList>
            <person name="Joseph S."/>
            <person name="Aduse-Opoku J."/>
            <person name="Hashim A."/>
            <person name="Wade W."/>
            <person name="Curtis M."/>
        </authorList>
    </citation>
    <scope>NUCLEOTIDE SEQUENCE [LARGE SCALE GENOMIC DNA]</scope>
    <source>
        <strain evidence="2 3">CIP 106318</strain>
    </source>
</reference>
<name>A0ABX2T4I1_9BACL</name>
<gene>
    <name evidence="2" type="ORF">HZY85_08090</name>
</gene>
<protein>
    <submittedName>
        <fullName evidence="2">GNAT family N-acetyltransferase</fullName>
    </submittedName>
</protein>
<sequence length="69" mass="8051">MIGDKNYHNKGIGSKVVTTLINRARDLDFKELYVEEIYDWNIGSIKLFTGLGFKKYKKTNKGYSYKLLL</sequence>
<dbReference type="InterPro" id="IPR016181">
    <property type="entry name" value="Acyl_CoA_acyltransferase"/>
</dbReference>
<dbReference type="PROSITE" id="PS51186">
    <property type="entry name" value="GNAT"/>
    <property type="match status" value="1"/>
</dbReference>
<dbReference type="Gene3D" id="3.40.630.30">
    <property type="match status" value="1"/>
</dbReference>
<organism evidence="2 3">
    <name type="scientific">Gemelliphila palaticanis</name>
    <dbReference type="NCBI Taxonomy" id="81950"/>
    <lineage>
        <taxon>Bacteria</taxon>
        <taxon>Bacillati</taxon>
        <taxon>Bacillota</taxon>
        <taxon>Bacilli</taxon>
        <taxon>Bacillales</taxon>
        <taxon>Gemellaceae</taxon>
        <taxon>Gemelliphila</taxon>
    </lineage>
</organism>
<dbReference type="CDD" id="cd04301">
    <property type="entry name" value="NAT_SF"/>
    <property type="match status" value="1"/>
</dbReference>
<dbReference type="SUPFAM" id="SSF55729">
    <property type="entry name" value="Acyl-CoA N-acyltransferases (Nat)"/>
    <property type="match status" value="1"/>
</dbReference>